<dbReference type="RefSeq" id="WP_394829674.1">
    <property type="nucleotide sequence ID" value="NZ_CP089984.1"/>
</dbReference>
<evidence type="ECO:0000313" key="2">
    <source>
        <dbReference type="Proteomes" id="UP001370348"/>
    </source>
</evidence>
<dbReference type="Gene3D" id="3.40.50.300">
    <property type="entry name" value="P-loop containing nucleotide triphosphate hydrolases"/>
    <property type="match status" value="1"/>
</dbReference>
<proteinExistence type="predicted"/>
<dbReference type="PANTHER" id="PTHR42708">
    <property type="entry name" value="ATP/GTP-BINDING PROTEIN-RELATED"/>
    <property type="match status" value="1"/>
</dbReference>
<organism evidence="1 2">
    <name type="scientific">Pendulispora albinea</name>
    <dbReference type="NCBI Taxonomy" id="2741071"/>
    <lineage>
        <taxon>Bacteria</taxon>
        <taxon>Pseudomonadati</taxon>
        <taxon>Myxococcota</taxon>
        <taxon>Myxococcia</taxon>
        <taxon>Myxococcales</taxon>
        <taxon>Sorangiineae</taxon>
        <taxon>Pendulisporaceae</taxon>
        <taxon>Pendulispora</taxon>
    </lineage>
</organism>
<dbReference type="InterPro" id="IPR027417">
    <property type="entry name" value="P-loop_NTPase"/>
</dbReference>
<reference evidence="1 2" key="1">
    <citation type="submission" date="2021-12" db="EMBL/GenBank/DDBJ databases">
        <title>Discovery of the Pendulisporaceae a myxobacterial family with distinct sporulation behavior and unique specialized metabolism.</title>
        <authorList>
            <person name="Garcia R."/>
            <person name="Popoff A."/>
            <person name="Bader C.D."/>
            <person name="Loehr J."/>
            <person name="Walesch S."/>
            <person name="Walt C."/>
            <person name="Boldt J."/>
            <person name="Bunk B."/>
            <person name="Haeckl F.J.F.P.J."/>
            <person name="Gunesch A.P."/>
            <person name="Birkelbach J."/>
            <person name="Nuebel U."/>
            <person name="Pietschmann T."/>
            <person name="Bach T."/>
            <person name="Mueller R."/>
        </authorList>
    </citation>
    <scope>NUCLEOTIDE SEQUENCE [LARGE SCALE GENOMIC DNA]</scope>
    <source>
        <strain evidence="1 2">MSr11954</strain>
    </source>
</reference>
<dbReference type="PANTHER" id="PTHR42708:SF1">
    <property type="entry name" value="GLIDING MOTILITY PROTEIN MGLA"/>
    <property type="match status" value="1"/>
</dbReference>
<name>A0ABZ2MC37_9BACT</name>
<dbReference type="InterPro" id="IPR052705">
    <property type="entry name" value="Gliding_Motility_GTPase"/>
</dbReference>
<dbReference type="CDD" id="cd00882">
    <property type="entry name" value="Ras_like_GTPase"/>
    <property type="match status" value="1"/>
</dbReference>
<keyword evidence="2" id="KW-1185">Reference proteome</keyword>
<accession>A0ABZ2MC37</accession>
<dbReference type="Proteomes" id="UP001370348">
    <property type="component" value="Chromosome"/>
</dbReference>
<evidence type="ECO:0000313" key="1">
    <source>
        <dbReference type="EMBL" id="WXB20073.1"/>
    </source>
</evidence>
<dbReference type="SUPFAM" id="SSF52540">
    <property type="entry name" value="P-loop containing nucleoside triphosphate hydrolases"/>
    <property type="match status" value="1"/>
</dbReference>
<sequence length="501" mass="53695">MVWYDPKLQKVIVRVVYDGPAHAGKSTNVSQLAAAFTPLRRGALIAPEERDDGRTLFFDWLHLDGGIIAGHGLRCQLVTGPGQSMLAHRRWHLVGTADVLVFVCDSTPEGLREARCSLELLRARYCDVGHGPALVIQANKQDAADALAPEEVALALDLGPDIPVVGARAVAGIGVRETAVVAIRAAADIVQQLVLTKGIEALEPPDEGADALLADMKRLRAARRAKPRRGARSPRGLTVSGATLPLPHANLPEGYIWPAARGRAIVETLESAYSEARIHRREGRHRRTVYRVGELMLEPSVSAYEDGASAREAMSALARKKVRLGDLCAKDTALAITADAEGRFWVWTIAPALPEMEDVAGSAERAELLGRAFAVSLRAAYTRSVALIADPAWLAKTAEGFAYFGEITLDGEPLKATLASMLESSRRAASGAVDFERTAAAFWSAANADRPFEEAVRRALEAFAAEDGSARGSAAGRWLALRAPHAGSQHDKVIVTSTLGR</sequence>
<protein>
    <submittedName>
        <fullName evidence="1">Uncharacterized protein</fullName>
    </submittedName>
</protein>
<gene>
    <name evidence="1" type="ORF">LZC94_22975</name>
</gene>
<dbReference type="EMBL" id="CP089984">
    <property type="protein sequence ID" value="WXB20073.1"/>
    <property type="molecule type" value="Genomic_DNA"/>
</dbReference>